<evidence type="ECO:0000313" key="3">
    <source>
        <dbReference type="Proteomes" id="UP000551353"/>
    </source>
</evidence>
<feature type="region of interest" description="Disordered" evidence="1">
    <location>
        <begin position="1"/>
        <end position="31"/>
    </location>
</feature>
<name>A0ABR6IXX6_9HYPH</name>
<proteinExistence type="predicted"/>
<accession>A0ABR6IXX6</accession>
<sequence length="31" mass="3307">MIRGLPAPASTDDVKGDYERFKASGDDHAAD</sequence>
<gene>
    <name evidence="2" type="ORF">GGD56_006279</name>
</gene>
<feature type="compositionally biased region" description="Basic and acidic residues" evidence="1">
    <location>
        <begin position="12"/>
        <end position="31"/>
    </location>
</feature>
<organism evidence="2 3">
    <name type="scientific">Rhizobium mongolense</name>
    <dbReference type="NCBI Taxonomy" id="57676"/>
    <lineage>
        <taxon>Bacteria</taxon>
        <taxon>Pseudomonadati</taxon>
        <taxon>Pseudomonadota</taxon>
        <taxon>Alphaproteobacteria</taxon>
        <taxon>Hyphomicrobiales</taxon>
        <taxon>Rhizobiaceae</taxon>
        <taxon>Rhizobium/Agrobacterium group</taxon>
        <taxon>Rhizobium</taxon>
    </lineage>
</organism>
<reference evidence="2 3" key="1">
    <citation type="submission" date="2020-08" db="EMBL/GenBank/DDBJ databases">
        <title>Genomic Encyclopedia of Type Strains, Phase IV (KMG-V): Genome sequencing to study the core and pangenomes of soil and plant-associated prokaryotes.</title>
        <authorList>
            <person name="Whitman W."/>
        </authorList>
    </citation>
    <scope>NUCLEOTIDE SEQUENCE [LARGE SCALE GENOMIC DNA]</scope>
    <source>
        <strain evidence="2 3">SEMIA 4087</strain>
    </source>
</reference>
<dbReference type="EMBL" id="JACIFX010000012">
    <property type="protein sequence ID" value="MBB4232383.1"/>
    <property type="molecule type" value="Genomic_DNA"/>
</dbReference>
<comment type="caution">
    <text evidence="2">The sequence shown here is derived from an EMBL/GenBank/DDBJ whole genome shotgun (WGS) entry which is preliminary data.</text>
</comment>
<evidence type="ECO:0000256" key="1">
    <source>
        <dbReference type="SAM" id="MobiDB-lite"/>
    </source>
</evidence>
<protein>
    <submittedName>
        <fullName evidence="2">Uncharacterized protein</fullName>
    </submittedName>
</protein>
<evidence type="ECO:0000313" key="2">
    <source>
        <dbReference type="EMBL" id="MBB4232383.1"/>
    </source>
</evidence>
<dbReference type="Proteomes" id="UP000551353">
    <property type="component" value="Unassembled WGS sequence"/>
</dbReference>
<keyword evidence="3" id="KW-1185">Reference proteome</keyword>